<organism evidence="2 3">
    <name type="scientific">Domibacillus enclensis</name>
    <dbReference type="NCBI Taxonomy" id="1017273"/>
    <lineage>
        <taxon>Bacteria</taxon>
        <taxon>Bacillati</taxon>
        <taxon>Bacillota</taxon>
        <taxon>Bacilli</taxon>
        <taxon>Bacillales</taxon>
        <taxon>Bacillaceae</taxon>
        <taxon>Domibacillus</taxon>
    </lineage>
</organism>
<dbReference type="STRING" id="1017273.SAMN05443094_104188"/>
<reference evidence="2 3" key="1">
    <citation type="submission" date="2017-01" db="EMBL/GenBank/DDBJ databases">
        <authorList>
            <person name="Mah S.A."/>
            <person name="Swanson W.J."/>
            <person name="Moy G.W."/>
            <person name="Vacquier V.D."/>
        </authorList>
    </citation>
    <scope>NUCLEOTIDE SEQUENCE [LARGE SCALE GENOMIC DNA]</scope>
    <source>
        <strain evidence="2 3">NIO-1016</strain>
    </source>
</reference>
<dbReference type="RefSeq" id="WP_045850515.1">
    <property type="nucleotide sequence ID" value="NZ_FTLX01000004.1"/>
</dbReference>
<sequence>MAKDDFIRINWDGLNDLDGLLEGIEEKVDAIAEEEYQKYGLFVEAATKSLVHHDEGDLEASIHSSTSNKDGQIETVVGSNMKYALRRHEEPYRMGTHNKYDNGAKFERYYLNGRGRRTLLKPKWRGYKPGRKYLDNAVKATAQEYDETNERILRRITGENI</sequence>
<dbReference type="OrthoDB" id="2398275at2"/>
<dbReference type="Proteomes" id="UP000215545">
    <property type="component" value="Unassembled WGS sequence"/>
</dbReference>
<dbReference type="EMBL" id="MWSK01000004">
    <property type="protein sequence ID" value="OXS77955.1"/>
    <property type="molecule type" value="Genomic_DNA"/>
</dbReference>
<dbReference type="AlphaFoldDB" id="A0A1N6WJB9"/>
<reference evidence="4" key="2">
    <citation type="submission" date="2017-03" db="EMBL/GenBank/DDBJ databases">
        <title>Bacillus sp. V-88(T) DSM27956, whole genome shotgun sequencing project.</title>
        <authorList>
            <person name="Dastager S.G."/>
            <person name="Neurgaonkar P.S."/>
            <person name="Dharne M.S."/>
        </authorList>
    </citation>
    <scope>NUCLEOTIDE SEQUENCE [LARGE SCALE GENOMIC DNA]</scope>
    <source>
        <strain evidence="4">DSM 25145</strain>
    </source>
</reference>
<protein>
    <recommendedName>
        <fullName evidence="5">Phage protein, HK97 gp10 family</fullName>
    </recommendedName>
</protein>
<evidence type="ECO:0000313" key="3">
    <source>
        <dbReference type="Proteomes" id="UP000186385"/>
    </source>
</evidence>
<gene>
    <name evidence="1" type="ORF">B1B05_10135</name>
    <name evidence="2" type="ORF">SAMN05443094_104188</name>
</gene>
<dbReference type="EMBL" id="FTLX01000004">
    <property type="protein sequence ID" value="SIQ90237.1"/>
    <property type="molecule type" value="Genomic_DNA"/>
</dbReference>
<reference evidence="1" key="3">
    <citation type="submission" date="2017-03" db="EMBL/GenBank/DDBJ databases">
        <authorList>
            <person name="Dastager S.G."/>
            <person name="Neurgaonkar P.S."/>
            <person name="Dharne M.S."/>
        </authorList>
    </citation>
    <scope>NUCLEOTIDE SEQUENCE</scope>
    <source>
        <strain evidence="1">DSM 25145</strain>
    </source>
</reference>
<evidence type="ECO:0008006" key="5">
    <source>
        <dbReference type="Google" id="ProtNLM"/>
    </source>
</evidence>
<name>A0A1N6WJB9_9BACI</name>
<proteinExistence type="predicted"/>
<evidence type="ECO:0000313" key="2">
    <source>
        <dbReference type="EMBL" id="SIQ90237.1"/>
    </source>
</evidence>
<dbReference type="Proteomes" id="UP000186385">
    <property type="component" value="Unassembled WGS sequence"/>
</dbReference>
<evidence type="ECO:0000313" key="4">
    <source>
        <dbReference type="Proteomes" id="UP000215545"/>
    </source>
</evidence>
<accession>A0A1N6WJB9</accession>
<keyword evidence="4" id="KW-1185">Reference proteome</keyword>
<evidence type="ECO:0000313" key="1">
    <source>
        <dbReference type="EMBL" id="OXS77955.1"/>
    </source>
</evidence>